<feature type="region of interest" description="Disordered" evidence="1">
    <location>
        <begin position="46"/>
        <end position="65"/>
    </location>
</feature>
<feature type="compositionally biased region" description="Polar residues" evidence="1">
    <location>
        <begin position="52"/>
        <end position="63"/>
    </location>
</feature>
<name>A0A6B0R8Z3_9CETA</name>
<dbReference type="EMBL" id="VBQZ03000032">
    <property type="protein sequence ID" value="MXQ86300.1"/>
    <property type="molecule type" value="Genomic_DNA"/>
</dbReference>
<keyword evidence="3" id="KW-1185">Reference proteome</keyword>
<evidence type="ECO:0000313" key="3">
    <source>
        <dbReference type="Proteomes" id="UP000322234"/>
    </source>
</evidence>
<protein>
    <submittedName>
        <fullName evidence="2">Uncharacterized protein</fullName>
    </submittedName>
</protein>
<reference evidence="2" key="1">
    <citation type="submission" date="2019-10" db="EMBL/GenBank/DDBJ databases">
        <title>The sequence and de novo assembly of the wild yak genome.</title>
        <authorList>
            <person name="Liu Y."/>
        </authorList>
    </citation>
    <scope>NUCLEOTIDE SEQUENCE [LARGE SCALE GENOMIC DNA]</scope>
    <source>
        <strain evidence="2">WY2019</strain>
    </source>
</reference>
<proteinExistence type="predicted"/>
<dbReference type="AlphaFoldDB" id="A0A6B0R8Z3"/>
<evidence type="ECO:0000256" key="1">
    <source>
        <dbReference type="SAM" id="MobiDB-lite"/>
    </source>
</evidence>
<comment type="caution">
    <text evidence="2">The sequence shown here is derived from an EMBL/GenBank/DDBJ whole genome shotgun (WGS) entry which is preliminary data.</text>
</comment>
<organism evidence="2 3">
    <name type="scientific">Bos mutus</name>
    <name type="common">wild yak</name>
    <dbReference type="NCBI Taxonomy" id="72004"/>
    <lineage>
        <taxon>Eukaryota</taxon>
        <taxon>Metazoa</taxon>
        <taxon>Chordata</taxon>
        <taxon>Craniata</taxon>
        <taxon>Vertebrata</taxon>
        <taxon>Euteleostomi</taxon>
        <taxon>Mammalia</taxon>
        <taxon>Eutheria</taxon>
        <taxon>Laurasiatheria</taxon>
        <taxon>Artiodactyla</taxon>
        <taxon>Ruminantia</taxon>
        <taxon>Pecora</taxon>
        <taxon>Bovidae</taxon>
        <taxon>Bovinae</taxon>
        <taxon>Bos</taxon>
    </lineage>
</organism>
<dbReference type="Proteomes" id="UP000322234">
    <property type="component" value="Unassembled WGS sequence"/>
</dbReference>
<evidence type="ECO:0000313" key="2">
    <source>
        <dbReference type="EMBL" id="MXQ86300.1"/>
    </source>
</evidence>
<sequence>MCLGPVRGIGQLAPDDLRQNGNTRAIGESSAKLLAAAVIGASAVRTNERSESAPNLRTPQWQDPRSPLLTACGGSDAEQMGPRHWKVIWEASALPLGTGAQGFALSSPEHHVLVSTVTASTMDDRDDGVDVKRPGEKRLEAEGLSFGQEQCPCVWSSTCSVFESIALKKQTLKAEPNKNG</sequence>
<gene>
    <name evidence="2" type="ORF">E5288_WYG003219</name>
</gene>
<accession>A0A6B0R8Z3</accession>